<dbReference type="RefSeq" id="WP_228344988.1">
    <property type="nucleotide sequence ID" value="NZ_CP045550.1"/>
</dbReference>
<accession>A0A9E8JQL8</accession>
<comment type="catalytic activity">
    <reaction evidence="3">
        <text>thiosulfate + [thioredoxin]-dithiol = [thioredoxin]-disulfide + hydrogen sulfide + sulfite + 2 H(+)</text>
        <dbReference type="Rhea" id="RHEA:83859"/>
        <dbReference type="Rhea" id="RHEA-COMP:10698"/>
        <dbReference type="Rhea" id="RHEA-COMP:10700"/>
        <dbReference type="ChEBI" id="CHEBI:15378"/>
        <dbReference type="ChEBI" id="CHEBI:17359"/>
        <dbReference type="ChEBI" id="CHEBI:29919"/>
        <dbReference type="ChEBI" id="CHEBI:29950"/>
        <dbReference type="ChEBI" id="CHEBI:33542"/>
        <dbReference type="ChEBI" id="CHEBI:50058"/>
    </reaction>
</comment>
<dbReference type="InterPro" id="IPR050229">
    <property type="entry name" value="GlpE_sulfurtransferase"/>
</dbReference>
<keyword evidence="2 3" id="KW-0808">Transferase</keyword>
<dbReference type="EC" id="2.8.1.1" evidence="3"/>
<evidence type="ECO:0000313" key="4">
    <source>
        <dbReference type="EMBL" id="QQD24926.1"/>
    </source>
</evidence>
<organism evidence="4 5">
    <name type="scientific">Venatoribacter cucullus</name>
    <dbReference type="NCBI Taxonomy" id="2661630"/>
    <lineage>
        <taxon>Bacteria</taxon>
        <taxon>Pseudomonadati</taxon>
        <taxon>Pseudomonadota</taxon>
        <taxon>Gammaproteobacteria</taxon>
        <taxon>Oceanospirillales</taxon>
        <taxon>Oceanospirillaceae</taxon>
        <taxon>Venatoribacter</taxon>
    </lineage>
</organism>
<protein>
    <recommendedName>
        <fullName evidence="3">Thiosulfate sulfurtransferase GlpE</fullName>
        <ecNumber evidence="3">2.8.1.1</ecNumber>
    </recommendedName>
</protein>
<comment type="similarity">
    <text evidence="3">Belongs to the GlpE family.</text>
</comment>
<evidence type="ECO:0000256" key="1">
    <source>
        <dbReference type="ARBA" id="ARBA00022490"/>
    </source>
</evidence>
<dbReference type="EMBL" id="CP046056">
    <property type="protein sequence ID" value="QQD24926.1"/>
    <property type="molecule type" value="Genomic_DNA"/>
</dbReference>
<name>A0A9E8JQL8_9GAMM</name>
<proteinExistence type="inferred from homology"/>
<dbReference type="InterPro" id="IPR023695">
    <property type="entry name" value="Thiosulf_sulfurTrfase"/>
</dbReference>
<evidence type="ECO:0000256" key="2">
    <source>
        <dbReference type="ARBA" id="ARBA00022679"/>
    </source>
</evidence>
<dbReference type="HAMAP" id="MF_01009">
    <property type="entry name" value="Thiosulf_sulfurtr"/>
    <property type="match status" value="1"/>
</dbReference>
<dbReference type="SMART" id="SM00450">
    <property type="entry name" value="RHOD"/>
    <property type="match status" value="1"/>
</dbReference>
<dbReference type="Gene3D" id="3.40.250.10">
    <property type="entry name" value="Rhodanese-like domain"/>
    <property type="match status" value="1"/>
</dbReference>
<dbReference type="PANTHER" id="PTHR43031">
    <property type="entry name" value="FAD-DEPENDENT OXIDOREDUCTASE"/>
    <property type="match status" value="1"/>
</dbReference>
<keyword evidence="5" id="KW-1185">Reference proteome</keyword>
<dbReference type="Proteomes" id="UP000596074">
    <property type="component" value="Chromosome"/>
</dbReference>
<sequence length="106" mass="11772">MNFKRIRTGEAKALLDQGNLNIADIRDELSYEAGHIRGAVRVDNSNLQQFMQGCDKDAPLVVCCYHGNSSQGAAQFFASQGFSQVYSVDGGYEMWKLGFPELCERS</sequence>
<feature type="active site" description="Cysteine persulfide intermediate" evidence="3">
    <location>
        <position position="64"/>
    </location>
</feature>
<evidence type="ECO:0000313" key="5">
    <source>
        <dbReference type="Proteomes" id="UP000596074"/>
    </source>
</evidence>
<dbReference type="KEGG" id="vcw:GJQ55_10785"/>
<dbReference type="PANTHER" id="PTHR43031:SF6">
    <property type="entry name" value="THIOSULFATE SULFURTRANSFERASE GLPE"/>
    <property type="match status" value="1"/>
</dbReference>
<dbReference type="GO" id="GO:0004792">
    <property type="term" value="F:thiosulfate-cyanide sulfurtransferase activity"/>
    <property type="evidence" value="ECO:0007669"/>
    <property type="project" value="UniProtKB-UniRule"/>
</dbReference>
<gene>
    <name evidence="3 4" type="primary">glpE</name>
    <name evidence="4" type="ORF">GJQ55_10785</name>
</gene>
<comment type="subcellular location">
    <subcellularLocation>
        <location evidence="3">Cytoplasm</location>
    </subcellularLocation>
</comment>
<dbReference type="NCBIfam" id="NF001195">
    <property type="entry name" value="PRK00162.1"/>
    <property type="match status" value="1"/>
</dbReference>
<dbReference type="AlphaFoldDB" id="A0A9E8JQL8"/>
<dbReference type="SUPFAM" id="SSF52821">
    <property type="entry name" value="Rhodanese/Cell cycle control phosphatase"/>
    <property type="match status" value="1"/>
</dbReference>
<dbReference type="Pfam" id="PF00581">
    <property type="entry name" value="Rhodanese"/>
    <property type="match status" value="1"/>
</dbReference>
<dbReference type="InterPro" id="IPR001763">
    <property type="entry name" value="Rhodanese-like_dom"/>
</dbReference>
<dbReference type="CDD" id="cd01444">
    <property type="entry name" value="GlpE_ST"/>
    <property type="match status" value="1"/>
</dbReference>
<dbReference type="InterPro" id="IPR036873">
    <property type="entry name" value="Rhodanese-like_dom_sf"/>
</dbReference>
<evidence type="ECO:0000256" key="3">
    <source>
        <dbReference type="HAMAP-Rule" id="MF_01009"/>
    </source>
</evidence>
<dbReference type="PROSITE" id="PS50206">
    <property type="entry name" value="RHODANESE_3"/>
    <property type="match status" value="1"/>
</dbReference>
<comment type="function">
    <text evidence="3">Transferase that catalyzes the transfer of sulfur from thiosulfate to thiophilic acceptors such as cyanide or dithiols. May function in a CysM-independent thiosulfate assimilation pathway by catalyzing the conversion of thiosulfate to sulfite, which can then be used for L-cysteine biosynthesis.</text>
</comment>
<keyword evidence="1 3" id="KW-0963">Cytoplasm</keyword>
<reference evidence="4 5" key="1">
    <citation type="submission" date="2019-11" db="EMBL/GenBank/DDBJ databases">
        <title>Venatorbacter sp. nov. a predator of Campylobacter and other Gram-negative bacteria.</title>
        <authorList>
            <person name="Saeedi A."/>
            <person name="Cummings N.J."/>
            <person name="Connerton I.F."/>
            <person name="Connerton P.L."/>
        </authorList>
    </citation>
    <scope>NUCLEOTIDE SEQUENCE [LARGE SCALE GENOMIC DNA]</scope>
    <source>
        <strain evidence="4">XL5</strain>
    </source>
</reference>
<dbReference type="GO" id="GO:0005737">
    <property type="term" value="C:cytoplasm"/>
    <property type="evidence" value="ECO:0007669"/>
    <property type="project" value="UniProtKB-SubCell"/>
</dbReference>
<comment type="catalytic activity">
    <reaction evidence="3">
        <text>thiosulfate + hydrogen cyanide = thiocyanate + sulfite + 2 H(+)</text>
        <dbReference type="Rhea" id="RHEA:16881"/>
        <dbReference type="ChEBI" id="CHEBI:15378"/>
        <dbReference type="ChEBI" id="CHEBI:17359"/>
        <dbReference type="ChEBI" id="CHEBI:18022"/>
        <dbReference type="ChEBI" id="CHEBI:18407"/>
        <dbReference type="ChEBI" id="CHEBI:33542"/>
        <dbReference type="EC" id="2.8.1.1"/>
    </reaction>
</comment>